<evidence type="ECO:0000256" key="5">
    <source>
        <dbReference type="ARBA" id="ARBA00023014"/>
    </source>
</evidence>
<dbReference type="Pfam" id="PF04055">
    <property type="entry name" value="Radical_SAM"/>
    <property type="match status" value="1"/>
</dbReference>
<dbReference type="AlphaFoldDB" id="A0A149U272"/>
<evidence type="ECO:0000259" key="6">
    <source>
        <dbReference type="PROSITE" id="PS51918"/>
    </source>
</evidence>
<dbReference type="SFLD" id="SFLDG01384">
    <property type="entry name" value="thioether_bond_formation_requi"/>
    <property type="match status" value="1"/>
</dbReference>
<dbReference type="GO" id="GO:0016491">
    <property type="term" value="F:oxidoreductase activity"/>
    <property type="evidence" value="ECO:0007669"/>
    <property type="project" value="InterPro"/>
</dbReference>
<keyword evidence="2" id="KW-0949">S-adenosyl-L-methionine</keyword>
<dbReference type="InterPro" id="IPR023885">
    <property type="entry name" value="4Fe4S-binding_SPASM_dom"/>
</dbReference>
<dbReference type="OrthoDB" id="9792276at2"/>
<dbReference type="Gene3D" id="3.20.20.70">
    <property type="entry name" value="Aldolase class I"/>
    <property type="match status" value="1"/>
</dbReference>
<gene>
    <name evidence="7" type="ORF">AD948_08110</name>
</gene>
<reference evidence="7 8" key="1">
    <citation type="submission" date="2015-06" db="EMBL/GenBank/DDBJ databases">
        <title>Improved classification and identification of acetic acid bacteria using matrix-assisted laser desorption/ionization time-of-flight mass spectrometry; Gluconobacter nephelii and Gluconobacter uchimurae are later heterotypic synonyms of Gluconobacter japonicus and Gluconobacter oxydans, respectively.</title>
        <authorList>
            <person name="Li L."/>
            <person name="Cleenwerck I."/>
            <person name="De Vuyst L."/>
            <person name="Vandamme P."/>
        </authorList>
    </citation>
    <scope>NUCLEOTIDE SEQUENCE [LARGE SCALE GENOMIC DNA]</scope>
    <source>
        <strain evidence="7 8">LMG 23690</strain>
    </source>
</reference>
<organism evidence="7 8">
    <name type="scientific">Acetobacter senegalensis</name>
    <dbReference type="NCBI Taxonomy" id="446692"/>
    <lineage>
        <taxon>Bacteria</taxon>
        <taxon>Pseudomonadati</taxon>
        <taxon>Pseudomonadota</taxon>
        <taxon>Alphaproteobacteria</taxon>
        <taxon>Acetobacterales</taxon>
        <taxon>Acetobacteraceae</taxon>
        <taxon>Acetobacter</taxon>
    </lineage>
</organism>
<proteinExistence type="predicted"/>
<sequence length="490" mass="54623">MNVLHHRDTSLAVRPYYHCSELHEFSADGHEFIYVVAAGAIFALDDAASGVLEQLKNKPTEHSELIAALVQQGHSAEDAEDLIRELLLVRVIVTEHFAPEKPEEPPSDFPLQALVLNITNQCNLACTYCYEFGSDKIATPQGKKKFMTLETAKQSVEFLLEKSAQRKAVHITFFGGETLMNFRLLHDVVLFSEERAARSGKEITFSLTTNATLLSDEIIEFLSEHQVGVTVSIDGPSDLQNKNRVFKNGKGSYDVIEPRLRKLIEKHTSRAITARVTLTDGVTDVTRIYRHLKDEIGFHEIGFAPVTSSEKQSYSINDTDMGDVLKEFRNLAEEWLNFALNNQMHGFSNVSETIGELTKGVNKSHPCGAGLGLLGVSPSGDLSPCHRFTDADSHTLGNINTGIDPEKRTDFLSRGHIGTKYDCHTCWARPLCAGGCHHEAFVRYGDTGHANLHYCDWIREWTDACLKIYGVLALKNPAFLEKFSERKALS</sequence>
<dbReference type="PROSITE" id="PS51918">
    <property type="entry name" value="RADICAL_SAM"/>
    <property type="match status" value="1"/>
</dbReference>
<dbReference type="InterPro" id="IPR007197">
    <property type="entry name" value="rSAM"/>
</dbReference>
<evidence type="ECO:0000256" key="3">
    <source>
        <dbReference type="ARBA" id="ARBA00022723"/>
    </source>
</evidence>
<dbReference type="PANTHER" id="PTHR43273:SF8">
    <property type="entry name" value="RADICAL SAM DOMAIN PROTEIN"/>
    <property type="match status" value="1"/>
</dbReference>
<dbReference type="InterPro" id="IPR023886">
    <property type="entry name" value="QH-AmDH_gsu_maturation"/>
</dbReference>
<evidence type="ECO:0000313" key="7">
    <source>
        <dbReference type="EMBL" id="KXV59553.1"/>
    </source>
</evidence>
<comment type="caution">
    <text evidence="7">The sequence shown here is derived from an EMBL/GenBank/DDBJ whole genome shotgun (WGS) entry which is preliminary data.</text>
</comment>
<dbReference type="InterPro" id="IPR058240">
    <property type="entry name" value="rSAM_sf"/>
</dbReference>
<comment type="cofactor">
    <cofactor evidence="1">
        <name>[4Fe-4S] cluster</name>
        <dbReference type="ChEBI" id="CHEBI:49883"/>
    </cofactor>
</comment>
<keyword evidence="3" id="KW-0479">Metal-binding</keyword>
<dbReference type="CDD" id="cd01335">
    <property type="entry name" value="Radical_SAM"/>
    <property type="match status" value="1"/>
</dbReference>
<dbReference type="GO" id="GO:0046872">
    <property type="term" value="F:metal ion binding"/>
    <property type="evidence" value="ECO:0007669"/>
    <property type="project" value="UniProtKB-KW"/>
</dbReference>
<evidence type="ECO:0000256" key="1">
    <source>
        <dbReference type="ARBA" id="ARBA00001966"/>
    </source>
</evidence>
<evidence type="ECO:0000313" key="8">
    <source>
        <dbReference type="Proteomes" id="UP000075360"/>
    </source>
</evidence>
<dbReference type="SFLD" id="SFLDG01386">
    <property type="entry name" value="main_SPASM_domain-containing"/>
    <property type="match status" value="1"/>
</dbReference>
<dbReference type="SFLD" id="SFLDG01067">
    <property type="entry name" value="SPASM/twitch_domain_containing"/>
    <property type="match status" value="1"/>
</dbReference>
<keyword evidence="5" id="KW-0411">Iron-sulfur</keyword>
<dbReference type="SFLD" id="SFLDS00029">
    <property type="entry name" value="Radical_SAM"/>
    <property type="match status" value="1"/>
</dbReference>
<dbReference type="PATRIC" id="fig|446692.4.peg.326"/>
<evidence type="ECO:0000256" key="2">
    <source>
        <dbReference type="ARBA" id="ARBA00022691"/>
    </source>
</evidence>
<dbReference type="EMBL" id="LHZU01000127">
    <property type="protein sequence ID" value="KXV59553.1"/>
    <property type="molecule type" value="Genomic_DNA"/>
</dbReference>
<dbReference type="Proteomes" id="UP000075360">
    <property type="component" value="Unassembled WGS sequence"/>
</dbReference>
<dbReference type="NCBIfam" id="TIGR03906">
    <property type="entry name" value="quino_hemo_SAM"/>
    <property type="match status" value="1"/>
</dbReference>
<dbReference type="SFLD" id="SFLDG01072">
    <property type="entry name" value="dehydrogenase_like"/>
    <property type="match status" value="1"/>
</dbReference>
<dbReference type="GO" id="GO:0051536">
    <property type="term" value="F:iron-sulfur cluster binding"/>
    <property type="evidence" value="ECO:0007669"/>
    <property type="project" value="UniProtKB-KW"/>
</dbReference>
<protein>
    <submittedName>
        <fullName evidence="7">Quinohemoprotein amine dehydrogenase maturation protein</fullName>
    </submittedName>
</protein>
<dbReference type="SUPFAM" id="SSF102114">
    <property type="entry name" value="Radical SAM enzymes"/>
    <property type="match status" value="1"/>
</dbReference>
<dbReference type="InterPro" id="IPR023867">
    <property type="entry name" value="Sulphatase_maturase_rSAM"/>
</dbReference>
<accession>A0A149U272</accession>
<dbReference type="InterPro" id="IPR013785">
    <property type="entry name" value="Aldolase_TIM"/>
</dbReference>
<feature type="domain" description="Radical SAM core" evidence="6">
    <location>
        <begin position="108"/>
        <end position="348"/>
    </location>
</feature>
<keyword evidence="4" id="KW-0408">Iron</keyword>
<evidence type="ECO:0000256" key="4">
    <source>
        <dbReference type="ARBA" id="ARBA00023004"/>
    </source>
</evidence>
<dbReference type="RefSeq" id="WP_061471440.1">
    <property type="nucleotide sequence ID" value="NZ_LHZU01000127.1"/>
</dbReference>
<name>A0A149U272_9PROT</name>
<dbReference type="PANTHER" id="PTHR43273">
    <property type="entry name" value="ANAEROBIC SULFATASE-MATURATING ENZYME HOMOLOG ASLB-RELATED"/>
    <property type="match status" value="1"/>
</dbReference>
<dbReference type="NCBIfam" id="TIGR04085">
    <property type="entry name" value="rSAM_more_4Fe4S"/>
    <property type="match status" value="1"/>
</dbReference>